<accession>A0A383WIP8</accession>
<dbReference type="AlphaFoldDB" id="A0A383WIP8"/>
<reference evidence="6 7" key="1">
    <citation type="submission" date="2016-10" db="EMBL/GenBank/DDBJ databases">
        <authorList>
            <person name="Cai Z."/>
        </authorList>
    </citation>
    <scope>NUCLEOTIDE SEQUENCE [LARGE SCALE GENOMIC DNA]</scope>
</reference>
<keyword evidence="7" id="KW-1185">Reference proteome</keyword>
<feature type="region of interest" description="Disordered" evidence="4">
    <location>
        <begin position="228"/>
        <end position="252"/>
    </location>
</feature>
<feature type="domain" description="CBS" evidence="5">
    <location>
        <begin position="264"/>
        <end position="321"/>
    </location>
</feature>
<proteinExistence type="predicted"/>
<evidence type="ECO:0000256" key="2">
    <source>
        <dbReference type="ARBA" id="ARBA00023122"/>
    </source>
</evidence>
<gene>
    <name evidence="6" type="ORF">BQ4739_LOCUS17687</name>
</gene>
<evidence type="ECO:0000256" key="3">
    <source>
        <dbReference type="PROSITE-ProRule" id="PRU00703"/>
    </source>
</evidence>
<dbReference type="InterPro" id="IPR046342">
    <property type="entry name" value="CBS_dom_sf"/>
</dbReference>
<dbReference type="PANTHER" id="PTHR13780">
    <property type="entry name" value="AMP-ACTIVATED PROTEIN KINASE, GAMMA REGULATORY SUBUNIT"/>
    <property type="match status" value="1"/>
</dbReference>
<dbReference type="EMBL" id="FNXT01001281">
    <property type="protein sequence ID" value="SZX77330.1"/>
    <property type="molecule type" value="Genomic_DNA"/>
</dbReference>
<evidence type="ECO:0000259" key="5">
    <source>
        <dbReference type="PROSITE" id="PS51371"/>
    </source>
</evidence>
<sequence>MSGVQPAGWALLSLVDIRSLTEENREYKLRVAGLQLEHQPLRSLNISQDGALIYKADLQSTLHDVVLYGFLQPDSAGCLRVVHRVGVFDAEDDGSDDDMTAGEPDSLQGINISAIVSQSDVVAFLHKHVEQLGPLADASLTQLGLADKAVVCVPGEMSAIHAFASMAANKVSCVGVISHAHGGGLMGSLSSSDLAGLLPEHFVSLADPVLQYLTARASASWGGQQHAAAAVPPALPPAQQQQQQQQQAAVGSAHAWGLKGAEGLKPPPLVSVTPHSSLRQLLALLAGHRLHRLHVLDERARPVGIVTATDLLRLIVGPSELLEACGPDIDLETEVEALSPADPPDCGMGMDEGAELIEPRRGLMGVPSSQALLDAVV</sequence>
<organism evidence="6 7">
    <name type="scientific">Tetradesmus obliquus</name>
    <name type="common">Green alga</name>
    <name type="synonym">Acutodesmus obliquus</name>
    <dbReference type="NCBI Taxonomy" id="3088"/>
    <lineage>
        <taxon>Eukaryota</taxon>
        <taxon>Viridiplantae</taxon>
        <taxon>Chlorophyta</taxon>
        <taxon>core chlorophytes</taxon>
        <taxon>Chlorophyceae</taxon>
        <taxon>CS clade</taxon>
        <taxon>Sphaeropleales</taxon>
        <taxon>Scenedesmaceae</taxon>
        <taxon>Tetradesmus</taxon>
    </lineage>
</organism>
<name>A0A383WIP8_TETOB</name>
<dbReference type="CDD" id="cd02205">
    <property type="entry name" value="CBS_pair_SF"/>
    <property type="match status" value="1"/>
</dbReference>
<dbReference type="PANTHER" id="PTHR13780:SF128">
    <property type="entry name" value="CBS DOMAIN-CONTAINING PROTEIN"/>
    <property type="match status" value="1"/>
</dbReference>
<keyword evidence="2 3" id="KW-0129">CBS domain</keyword>
<keyword evidence="1" id="KW-0677">Repeat</keyword>
<dbReference type="InterPro" id="IPR000644">
    <property type="entry name" value="CBS_dom"/>
</dbReference>
<evidence type="ECO:0000256" key="1">
    <source>
        <dbReference type="ARBA" id="ARBA00022737"/>
    </source>
</evidence>
<dbReference type="SUPFAM" id="SSF54631">
    <property type="entry name" value="CBS-domain pair"/>
    <property type="match status" value="1"/>
</dbReference>
<dbReference type="SMART" id="SM00116">
    <property type="entry name" value="CBS"/>
    <property type="match status" value="2"/>
</dbReference>
<dbReference type="Pfam" id="PF00571">
    <property type="entry name" value="CBS"/>
    <property type="match status" value="1"/>
</dbReference>
<evidence type="ECO:0000313" key="7">
    <source>
        <dbReference type="Proteomes" id="UP000256970"/>
    </source>
</evidence>
<dbReference type="Gene3D" id="3.10.580.10">
    <property type="entry name" value="CBS-domain"/>
    <property type="match status" value="1"/>
</dbReference>
<dbReference type="PROSITE" id="PS51371">
    <property type="entry name" value="CBS"/>
    <property type="match status" value="1"/>
</dbReference>
<dbReference type="InterPro" id="IPR050511">
    <property type="entry name" value="AMPK_gamma/SDS23_families"/>
</dbReference>
<evidence type="ECO:0000256" key="4">
    <source>
        <dbReference type="SAM" id="MobiDB-lite"/>
    </source>
</evidence>
<protein>
    <recommendedName>
        <fullName evidence="5">CBS domain-containing protein</fullName>
    </recommendedName>
</protein>
<feature type="compositionally biased region" description="Low complexity" evidence="4">
    <location>
        <begin position="228"/>
        <end position="249"/>
    </location>
</feature>
<dbReference type="STRING" id="3088.A0A383WIP8"/>
<evidence type="ECO:0000313" key="6">
    <source>
        <dbReference type="EMBL" id="SZX77330.1"/>
    </source>
</evidence>
<dbReference type="Proteomes" id="UP000256970">
    <property type="component" value="Unassembled WGS sequence"/>
</dbReference>